<name>A0A819SV93_9BILA</name>
<accession>A0A819SV93</accession>
<comment type="caution">
    <text evidence="3">The sequence shown here is derived from an EMBL/GenBank/DDBJ whole genome shotgun (WGS) entry which is preliminary data.</text>
</comment>
<dbReference type="EMBL" id="CAJNOT010003962">
    <property type="protein sequence ID" value="CAF1408691.1"/>
    <property type="molecule type" value="Genomic_DNA"/>
</dbReference>
<dbReference type="PANTHER" id="PTHR46579">
    <property type="entry name" value="F5/8 TYPE C DOMAIN-CONTAINING PROTEIN-RELATED"/>
    <property type="match status" value="1"/>
</dbReference>
<dbReference type="Proteomes" id="UP000663874">
    <property type="component" value="Unassembled WGS sequence"/>
</dbReference>
<proteinExistence type="predicted"/>
<reference evidence="3" key="1">
    <citation type="submission" date="2021-02" db="EMBL/GenBank/DDBJ databases">
        <authorList>
            <person name="Nowell W R."/>
        </authorList>
    </citation>
    <scope>NUCLEOTIDE SEQUENCE</scope>
</reference>
<gene>
    <name evidence="3" type="ORF">FNK824_LOCUS29816</name>
    <name evidence="2" type="ORF">SEV965_LOCUS38168</name>
    <name evidence="1" type="ORF">ZHD862_LOCUS33446</name>
</gene>
<evidence type="ECO:0000313" key="3">
    <source>
        <dbReference type="EMBL" id="CAF4071121.1"/>
    </source>
</evidence>
<organism evidence="3 4">
    <name type="scientific">Rotaria sordida</name>
    <dbReference type="NCBI Taxonomy" id="392033"/>
    <lineage>
        <taxon>Eukaryota</taxon>
        <taxon>Metazoa</taxon>
        <taxon>Spiralia</taxon>
        <taxon>Gnathifera</taxon>
        <taxon>Rotifera</taxon>
        <taxon>Eurotatoria</taxon>
        <taxon>Bdelloidea</taxon>
        <taxon>Philodinida</taxon>
        <taxon>Philodinidae</taxon>
        <taxon>Rotaria</taxon>
    </lineage>
</organism>
<dbReference type="PANTHER" id="PTHR46579:SF1">
    <property type="entry name" value="F5_8 TYPE C DOMAIN-CONTAINING PROTEIN"/>
    <property type="match status" value="1"/>
</dbReference>
<evidence type="ECO:0000313" key="1">
    <source>
        <dbReference type="EMBL" id="CAF1408691.1"/>
    </source>
</evidence>
<dbReference type="Proteomes" id="UP000663864">
    <property type="component" value="Unassembled WGS sequence"/>
</dbReference>
<sequence length="633" mass="73265">MRPKITSLKKKETAKRKNHEHYVTHKHEILAKRNIQTLELTYLQILNRNECETKDLKINEAFNYLSINETTNNTNAELFDDSDFMDKYAADIEEDGIAFEDIHENEYEEETIEDTLTEQQMEFGNEFINMEASAIPIPLKVPHVPESWYKLKQVIKRTEEAPQVEKQIIDSTSYFCPECEQESLDPNKCTNFNCSYYSNTLIPPHTFMVMNIQQQIEYILKSIDRNDLQLLAQTSTESTTSMTDIYQGRVYKNIVNSLRDEHHKFFISLTCNIDGVAVYTSSEQSMWTFTACINELNRSIRFNVEKIIVLAISVGGKKPSRLIMQKMLIPIVSRLKQLQKPILYQISDTSYEILRVYLIAISNDKPANSMVQNQSEPNALFGCSKCEIAGYTTPAKLHATPHQSAKIATTYIRIFPTTCGEQPEMRCNARWYEICHATQNGIRFLTNKNKSHTYGYMGECELCNLSFIDRGSSFMSDTLHSIYHGAFLWTESSRKQSWSLSKFLPSIDRDLSKILYPTTTTRAPRSIMKCLKLKANECRILLLIGYPIFKNYLPNIYYEHLQKLAFGISIGESSNISSEKLEEMNSLLTSFVDNFPYHERYVVQTIHCVKHFATTVVYLHPFMVQDRLVVNYQ</sequence>
<dbReference type="Proteomes" id="UP000663889">
    <property type="component" value="Unassembled WGS sequence"/>
</dbReference>
<evidence type="ECO:0000313" key="4">
    <source>
        <dbReference type="Proteomes" id="UP000663874"/>
    </source>
</evidence>
<evidence type="ECO:0000313" key="2">
    <source>
        <dbReference type="EMBL" id="CAF1541678.1"/>
    </source>
</evidence>
<dbReference type="AlphaFoldDB" id="A0A819SV93"/>
<protein>
    <submittedName>
        <fullName evidence="3">Uncharacterized protein</fullName>
    </submittedName>
</protein>
<dbReference type="EMBL" id="CAJOBE010008840">
    <property type="protein sequence ID" value="CAF4071121.1"/>
    <property type="molecule type" value="Genomic_DNA"/>
</dbReference>
<dbReference type="EMBL" id="CAJNOU010008870">
    <property type="protein sequence ID" value="CAF1541678.1"/>
    <property type="molecule type" value="Genomic_DNA"/>
</dbReference>